<keyword evidence="2" id="KW-1185">Reference proteome</keyword>
<name>A0A8J2H805_COTCN</name>
<comment type="caution">
    <text evidence="1">The sequence shown here is derived from an EMBL/GenBank/DDBJ whole genome shotgun (WGS) entry which is preliminary data.</text>
</comment>
<accession>A0A8J2H805</accession>
<dbReference type="EMBL" id="CAJNRD030001118">
    <property type="protein sequence ID" value="CAG5082651.1"/>
    <property type="molecule type" value="Genomic_DNA"/>
</dbReference>
<evidence type="ECO:0000313" key="2">
    <source>
        <dbReference type="Proteomes" id="UP000786811"/>
    </source>
</evidence>
<evidence type="ECO:0000313" key="1">
    <source>
        <dbReference type="EMBL" id="CAG5082651.1"/>
    </source>
</evidence>
<gene>
    <name evidence="1" type="ORF">HICCMSTLAB_LOCUS3618</name>
</gene>
<proteinExistence type="predicted"/>
<organism evidence="1 2">
    <name type="scientific">Cotesia congregata</name>
    <name type="common">Parasitoid wasp</name>
    <name type="synonym">Apanteles congregatus</name>
    <dbReference type="NCBI Taxonomy" id="51543"/>
    <lineage>
        <taxon>Eukaryota</taxon>
        <taxon>Metazoa</taxon>
        <taxon>Ecdysozoa</taxon>
        <taxon>Arthropoda</taxon>
        <taxon>Hexapoda</taxon>
        <taxon>Insecta</taxon>
        <taxon>Pterygota</taxon>
        <taxon>Neoptera</taxon>
        <taxon>Endopterygota</taxon>
        <taxon>Hymenoptera</taxon>
        <taxon>Apocrita</taxon>
        <taxon>Ichneumonoidea</taxon>
        <taxon>Braconidae</taxon>
        <taxon>Microgastrinae</taxon>
        <taxon>Cotesia</taxon>
    </lineage>
</organism>
<reference evidence="1" key="1">
    <citation type="submission" date="2021-04" db="EMBL/GenBank/DDBJ databases">
        <authorList>
            <person name="Chebbi M.A.C M."/>
        </authorList>
    </citation>
    <scope>NUCLEOTIDE SEQUENCE</scope>
</reference>
<dbReference type="Proteomes" id="UP000786811">
    <property type="component" value="Unassembled WGS sequence"/>
</dbReference>
<dbReference type="AlphaFoldDB" id="A0A8J2H805"/>
<protein>
    <recommendedName>
        <fullName evidence="3">Reverse transcriptase domain-containing protein</fullName>
    </recommendedName>
</protein>
<evidence type="ECO:0008006" key="3">
    <source>
        <dbReference type="Google" id="ProtNLM"/>
    </source>
</evidence>
<sequence length="147" mass="16381">MGEDQIDVIVYVDDILIFAKTNEVIERIAKSLMKRFPITDLGVINHHLGVQRNVYFVTNDGLTKPELVNSGVGQGLVSAPLLFTLYTADGNTTIRISTTAKFLDIILNQRLRFTDSFHLSKQCAEPNGGADSTTLLNIYRVLIRTKI</sequence>